<dbReference type="Proteomes" id="UP000326777">
    <property type="component" value="Genome"/>
</dbReference>
<evidence type="ECO:0000313" key="2">
    <source>
        <dbReference type="Proteomes" id="UP000326777"/>
    </source>
</evidence>
<dbReference type="EMBL" id="MN095771">
    <property type="protein sequence ID" value="QFR56138.1"/>
    <property type="molecule type" value="Genomic_DNA"/>
</dbReference>
<name>A0A5P8PHD5_9CAUD</name>
<reference evidence="2" key="1">
    <citation type="submission" date="2019-06" db="EMBL/GenBank/DDBJ databases">
        <title>Complete genome sequence of Serratia marcescens phage Muldoon.</title>
        <authorList>
            <person name="Campbell S."/>
            <person name="Atkinson C."/>
            <person name="Moreland R."/>
            <person name="Liu M."/>
            <person name="Ramsey J."/>
            <person name="Leavitt J."/>
        </authorList>
    </citation>
    <scope>NUCLEOTIDE SEQUENCE [LARGE SCALE GENOMIC DNA]</scope>
</reference>
<proteinExistence type="predicted"/>
<sequence>MEIKAELALNQIKPSFNDAEYTVGYAYEVKLNVTIPYEHTSYKITEAKIFYNSEVKSVNKFPSVIDITDETFKIYAQMKIEVDSNEPVEVTTAIIESVAVKQKWPDLVPKGTVYSDSYIRGSDIVLEWELEGDVTPPWEDPTSSHRVIVDNLYSFNDDPEERIYQTFGPHTKGTKTLKIPDDSPIGKNTLTYYVRFTDGHGYHEPGQKYYKIKVEFDVVEIPSEEPDECKGIYIHELPHRDSAYIWCGWWIMQEIERLTDQGKDWKTVTSADTQYYCHLKILSKMLVDFPEVDVQESRNGYIVHRSALDAGIIY</sequence>
<protein>
    <submittedName>
        <fullName evidence="1">Putative hoc protein</fullName>
    </submittedName>
</protein>
<evidence type="ECO:0000313" key="1">
    <source>
        <dbReference type="EMBL" id="QFR56138.1"/>
    </source>
</evidence>
<gene>
    <name evidence="1" type="ORF">CPT_Muldoon_187</name>
</gene>
<keyword evidence="2" id="KW-1185">Reference proteome</keyword>
<accession>A0A5P8PHD5</accession>
<organism evidence="1 2">
    <name type="scientific">Serratia phage Muldoon</name>
    <dbReference type="NCBI Taxonomy" id="2601678"/>
    <lineage>
        <taxon>Viruses</taxon>
        <taxon>Duplodnaviria</taxon>
        <taxon>Heunggongvirae</taxon>
        <taxon>Uroviricota</taxon>
        <taxon>Caudoviricetes</taxon>
        <taxon>Muldoonvirus</taxon>
        <taxon>Muldoonvirus muldoon</taxon>
    </lineage>
</organism>